<gene>
    <name evidence="1" type="ordered locus">Arcpr_1536</name>
</gene>
<dbReference type="Proteomes" id="UP000001901">
    <property type="component" value="Chromosome"/>
</dbReference>
<accession>D2REN8</accession>
<organism evidence="1 2">
    <name type="scientific">Archaeoglobus profundus (strain DSM 5631 / JCM 9629 / NBRC 100127 / Av18)</name>
    <dbReference type="NCBI Taxonomy" id="572546"/>
    <lineage>
        <taxon>Archaea</taxon>
        <taxon>Methanobacteriati</taxon>
        <taxon>Methanobacteriota</taxon>
        <taxon>Archaeoglobi</taxon>
        <taxon>Archaeoglobales</taxon>
        <taxon>Archaeoglobaceae</taxon>
        <taxon>Archaeoglobus</taxon>
    </lineage>
</organism>
<name>D2REN8_ARCPA</name>
<dbReference type="OrthoDB" id="49618at2157"/>
<dbReference type="STRING" id="572546.Arcpr_1536"/>
<dbReference type="KEGG" id="apo:Arcpr_1536"/>
<dbReference type="RefSeq" id="WP_012940918.1">
    <property type="nucleotide sequence ID" value="NC_013741.1"/>
</dbReference>
<dbReference type="AlphaFoldDB" id="D2REN8"/>
<protein>
    <submittedName>
        <fullName evidence="1">Uncharacterized protein</fullName>
    </submittedName>
</protein>
<sequence>MGFDVKYIGDFFTPNDATIDVTLSGYGYDVPDAYMVSYPLVEDLKEVKRQIRCCDVVIAHKSMDTFAKACYDLGIPFMPNIITFFLPDSIKFFEVEIPKIDYDTLTYTITCALQVKETLKLLESGNAIVAPRALIVNLNEGDFVREIDLRKYS</sequence>
<proteinExistence type="predicted"/>
<evidence type="ECO:0000313" key="1">
    <source>
        <dbReference type="EMBL" id="ADB58582.1"/>
    </source>
</evidence>
<dbReference type="eggNOG" id="arCOG01676">
    <property type="taxonomic scope" value="Archaea"/>
</dbReference>
<dbReference type="GeneID" id="8740226"/>
<dbReference type="HOGENOM" id="CLU_117030_0_0_2"/>
<dbReference type="EMBL" id="CP001857">
    <property type="protein sequence ID" value="ADB58582.1"/>
    <property type="molecule type" value="Genomic_DNA"/>
</dbReference>
<reference evidence="1 2" key="1">
    <citation type="journal article" date="2010" name="Stand. Genomic Sci.">
        <title>Complete genome sequence of Archaeoglobus profundus type strain (AV18).</title>
        <authorList>
            <person name="von Jan M."/>
            <person name="Lapidus A."/>
            <person name="Del Rio T.G."/>
            <person name="Copeland A."/>
            <person name="Tice H."/>
            <person name="Cheng J.F."/>
            <person name="Lucas S."/>
            <person name="Chen F."/>
            <person name="Nolan M."/>
            <person name="Goodwin L."/>
            <person name="Han C."/>
            <person name="Pitluck S."/>
            <person name="Liolios K."/>
            <person name="Ivanova N."/>
            <person name="Mavromatis K."/>
            <person name="Ovchinnikova G."/>
            <person name="Chertkov O."/>
            <person name="Pati A."/>
            <person name="Chen A."/>
            <person name="Palaniappan K."/>
            <person name="Land M."/>
            <person name="Hauser L."/>
            <person name="Chang Y.J."/>
            <person name="Jeffries C.D."/>
            <person name="Saunders E."/>
            <person name="Brettin T."/>
            <person name="Detter J.C."/>
            <person name="Chain P."/>
            <person name="Eichinger K."/>
            <person name="Huber H."/>
            <person name="Spring S."/>
            <person name="Rohde M."/>
            <person name="Goker M."/>
            <person name="Wirth R."/>
            <person name="Woyke T."/>
            <person name="Bristow J."/>
            <person name="Eisen J.A."/>
            <person name="Markowitz V."/>
            <person name="Hugenholtz P."/>
            <person name="Kyrpides N.C."/>
            <person name="Klenk H.P."/>
        </authorList>
    </citation>
    <scope>NUCLEOTIDE SEQUENCE [LARGE SCALE GENOMIC DNA]</scope>
    <source>
        <strain evidence="2">DSM 5631 / JCM 9629 / NBRC 100127 / Av18</strain>
    </source>
</reference>
<keyword evidence="2" id="KW-1185">Reference proteome</keyword>
<dbReference type="PaxDb" id="572546-Arcpr_1536"/>
<evidence type="ECO:0000313" key="2">
    <source>
        <dbReference type="Proteomes" id="UP000001901"/>
    </source>
</evidence>